<evidence type="ECO:0000313" key="4">
    <source>
        <dbReference type="EMBL" id="VEU80354.1"/>
    </source>
</evidence>
<dbReference type="InterPro" id="IPR006343">
    <property type="entry name" value="DnaB/C_C"/>
</dbReference>
<dbReference type="InterPro" id="IPR036388">
    <property type="entry name" value="WH-like_DNA-bd_sf"/>
</dbReference>
<evidence type="ECO:0000259" key="2">
    <source>
        <dbReference type="Pfam" id="PF07261"/>
    </source>
</evidence>
<reference evidence="4 5" key="1">
    <citation type="submission" date="2019-01" db="EMBL/GenBank/DDBJ databases">
        <authorList>
            <consortium name="Pathogen Informatics"/>
        </authorList>
    </citation>
    <scope>NUCLEOTIDE SEQUENCE [LARGE SCALE GENOMIC DNA]</scope>
    <source>
        <strain evidence="4 5">NCTC10138</strain>
    </source>
</reference>
<organism evidence="4 5">
    <name type="scientific">Haploplasma axanthum</name>
    <name type="common">Acholeplasma axanthum</name>
    <dbReference type="NCBI Taxonomy" id="29552"/>
    <lineage>
        <taxon>Bacteria</taxon>
        <taxon>Bacillati</taxon>
        <taxon>Mycoplasmatota</taxon>
        <taxon>Mollicutes</taxon>
        <taxon>Acholeplasmatales</taxon>
        <taxon>Acholeplasmataceae</taxon>
        <taxon>Haploplasma</taxon>
    </lineage>
</organism>
<dbReference type="Proteomes" id="UP000289841">
    <property type="component" value="Chromosome"/>
</dbReference>
<accession>A0A449BD22</accession>
<dbReference type="RefSeq" id="WP_052589875.1">
    <property type="nucleotide sequence ID" value="NZ_LR215048.1"/>
</dbReference>
<dbReference type="Pfam" id="PF07261">
    <property type="entry name" value="DnaB_2"/>
    <property type="match status" value="1"/>
</dbReference>
<dbReference type="AlphaFoldDB" id="A0A449BD22"/>
<dbReference type="EMBL" id="LR215048">
    <property type="protein sequence ID" value="VEU80354.1"/>
    <property type="molecule type" value="Genomic_DNA"/>
</dbReference>
<evidence type="ECO:0000259" key="3">
    <source>
        <dbReference type="Pfam" id="PF21984"/>
    </source>
</evidence>
<feature type="domain" description="DnaB/C C-terminal" evidence="2">
    <location>
        <begin position="126"/>
        <end position="179"/>
    </location>
</feature>
<keyword evidence="5" id="KW-1185">Reference proteome</keyword>
<dbReference type="InterPro" id="IPR036390">
    <property type="entry name" value="WH_DNA-bd_sf"/>
</dbReference>
<dbReference type="KEGG" id="aaxa:NCTC10138_00723"/>
<dbReference type="OrthoDB" id="384412at2"/>
<dbReference type="STRING" id="1278311.GCA_000428705_00921"/>
<name>A0A449BD22_HAPAX</name>
<dbReference type="Gene3D" id="1.10.10.10">
    <property type="entry name" value="Winged helix-like DNA-binding domain superfamily/Winged helix DNA-binding domain"/>
    <property type="match status" value="1"/>
</dbReference>
<sequence>MILKRIYEEYNFNIEKLLIKEYKRLNLTIEELNVLIVLFALPVKKNIFSLNDISKKVDYNQNEIAKIIESLMEKNFLKIKLETSNKREREVYDLDGTFDQITKLYEQDEINLKKEQTFSNVSETIALFEEKMGRMLKSNELDRIRIWYESFNYGHSRILSLINASKKNLSVIYIEKLLNMNVESDIKIDDQTEKLLDDIFKKL</sequence>
<dbReference type="Pfam" id="PF21984">
    <property type="entry name" value="DnaD_N"/>
    <property type="match status" value="1"/>
</dbReference>
<dbReference type="SUPFAM" id="SSF46785">
    <property type="entry name" value="Winged helix' DNA-binding domain"/>
    <property type="match status" value="1"/>
</dbReference>
<feature type="domain" description="DnaD N-terminal" evidence="3">
    <location>
        <begin position="14"/>
        <end position="109"/>
    </location>
</feature>
<protein>
    <submittedName>
        <fullName evidence="4">Uncharacterized protein</fullName>
    </submittedName>
</protein>
<evidence type="ECO:0000256" key="1">
    <source>
        <dbReference type="ARBA" id="ARBA00093462"/>
    </source>
</evidence>
<dbReference type="InterPro" id="IPR053843">
    <property type="entry name" value="DnaD_N"/>
</dbReference>
<comment type="similarity">
    <text evidence="1">Belongs to the DnaB/DnaD family.</text>
</comment>
<proteinExistence type="inferred from homology"/>
<evidence type="ECO:0000313" key="5">
    <source>
        <dbReference type="Proteomes" id="UP000289841"/>
    </source>
</evidence>
<gene>
    <name evidence="4" type="ORF">NCTC10138_00723</name>
</gene>